<dbReference type="AlphaFoldDB" id="A0A3M0S631"/>
<name>A0A3M0S631_9CLOT</name>
<gene>
    <name evidence="2" type="ORF">D9O40_18300</name>
</gene>
<dbReference type="GO" id="GO:0003677">
    <property type="term" value="F:DNA binding"/>
    <property type="evidence" value="ECO:0007669"/>
    <property type="project" value="InterPro"/>
</dbReference>
<evidence type="ECO:0000313" key="2">
    <source>
        <dbReference type="EMBL" id="RMC93030.1"/>
    </source>
</evidence>
<sequence>MLDLIHILNKKIGIYQETQGNKKRKIDIENFEQEIIKILGSHEIYNSHGGYKKFCECISNLEALHIISPLTSCKNTNGKNPSLRKFWWIEPKYTTNQWTLDIIARLSTHLNISFYVHNKKYQTPEELRKLECIYKYLKNTTCDFTLIREERSLLIFNEISSNLNHEPEKFLSSDEGKTLLNRLNLSYEDLNCEVVREPFDFWISSDTPINKMSEVLIIEGLATYHTLKNMLKKNLHWELGPKPHILIWGAGRKIEGTIDYLYDIVPQPEKLNIRYAGDIDSEGLDIFYNLKTKNKHLNIRIATDFYNFLTSLGMGYSKYIFTNQRKIDSVLHEIEPEFLEYPAAFSIIQFLWFNKMRIPQEFINLETLTKEGLLHNA</sequence>
<accession>A0A3M0S631</accession>
<dbReference type="Pfam" id="PF09983">
    <property type="entry name" value="JetD_C"/>
    <property type="match status" value="1"/>
</dbReference>
<dbReference type="SUPFAM" id="SSF56726">
    <property type="entry name" value="DNA topoisomerase IV, alpha subunit"/>
    <property type="match status" value="1"/>
</dbReference>
<evidence type="ECO:0000313" key="3">
    <source>
        <dbReference type="Proteomes" id="UP000277999"/>
    </source>
</evidence>
<dbReference type="InterPro" id="IPR036078">
    <property type="entry name" value="Spo11/TopoVI_A_sf"/>
</dbReference>
<dbReference type="RefSeq" id="WP_122060096.1">
    <property type="nucleotide sequence ID" value="NZ_RFAQ01000109.1"/>
</dbReference>
<comment type="caution">
    <text evidence="2">The sequence shown here is derived from an EMBL/GenBank/DDBJ whole genome shotgun (WGS) entry which is preliminary data.</text>
</comment>
<reference evidence="2 3" key="1">
    <citation type="submission" date="2018-10" db="EMBL/GenBank/DDBJ databases">
        <title>Genome-centric metagenomics revealed C2 chemical producing, CO utilizing Clostridium with novel acetogenic gene cluster.</title>
        <authorList>
            <person name="Kang H."/>
            <person name="Park B."/>
            <person name="Choi I.G."/>
            <person name="Chang I.S."/>
        </authorList>
    </citation>
    <scope>NUCLEOTIDE SEQUENCE [LARGE SCALE GENOMIC DNA]</scope>
    <source>
        <strain evidence="2 3">H21-9</strain>
    </source>
</reference>
<dbReference type="EMBL" id="RFAQ01000109">
    <property type="protein sequence ID" value="RMC93030.1"/>
    <property type="molecule type" value="Genomic_DNA"/>
</dbReference>
<dbReference type="InterPro" id="IPR024534">
    <property type="entry name" value="JetD_C"/>
</dbReference>
<evidence type="ECO:0000259" key="1">
    <source>
        <dbReference type="Pfam" id="PF09983"/>
    </source>
</evidence>
<protein>
    <recommendedName>
        <fullName evidence="1">Wadjet protein JetD C-terminal domain-containing protein</fullName>
    </recommendedName>
</protein>
<feature type="domain" description="Wadjet protein JetD C-terminal" evidence="1">
    <location>
        <begin position="211"/>
        <end position="367"/>
    </location>
</feature>
<proteinExistence type="predicted"/>
<organism evidence="2 3">
    <name type="scientific">Clostridium autoethanogenum</name>
    <dbReference type="NCBI Taxonomy" id="84023"/>
    <lineage>
        <taxon>Bacteria</taxon>
        <taxon>Bacillati</taxon>
        <taxon>Bacillota</taxon>
        <taxon>Clostridia</taxon>
        <taxon>Eubacteriales</taxon>
        <taxon>Clostridiaceae</taxon>
        <taxon>Clostridium</taxon>
    </lineage>
</organism>
<dbReference type="GO" id="GO:0005694">
    <property type="term" value="C:chromosome"/>
    <property type="evidence" value="ECO:0007669"/>
    <property type="project" value="InterPro"/>
</dbReference>
<dbReference type="Proteomes" id="UP000277999">
    <property type="component" value="Unassembled WGS sequence"/>
</dbReference>